<keyword evidence="6" id="KW-0378">Hydrolase</keyword>
<dbReference type="InterPro" id="IPR038765">
    <property type="entry name" value="Papain-like_cys_pep_sf"/>
</dbReference>
<evidence type="ECO:0000256" key="5">
    <source>
        <dbReference type="ARBA" id="ARBA00022729"/>
    </source>
</evidence>
<keyword evidence="7" id="KW-0788">Thiol protease</keyword>
<comment type="function">
    <text evidence="10">Thiol protease which is required for parasite excystation and invasion of the proximal small intestine of the human host.</text>
</comment>
<keyword evidence="3" id="KW-0926">Vacuole</keyword>
<keyword evidence="16" id="KW-1185">Reference proteome</keyword>
<dbReference type="Proteomes" id="UP001642409">
    <property type="component" value="Unassembled WGS sequence"/>
</dbReference>
<dbReference type="PRINTS" id="PR00705">
    <property type="entry name" value="PAPAIN"/>
</dbReference>
<keyword evidence="5" id="KW-0732">Signal</keyword>
<comment type="subcellular location">
    <subcellularLocation>
        <location evidence="1">Vacuole</location>
    </subcellularLocation>
</comment>
<evidence type="ECO:0000313" key="13">
    <source>
        <dbReference type="EMBL" id="CAI9931263.1"/>
    </source>
</evidence>
<name>A0AA86TWC5_9EUKA</name>
<evidence type="ECO:0000256" key="3">
    <source>
        <dbReference type="ARBA" id="ARBA00022554"/>
    </source>
</evidence>
<dbReference type="Gene3D" id="3.90.70.10">
    <property type="entry name" value="Cysteine proteinases"/>
    <property type="match status" value="1"/>
</dbReference>
<dbReference type="CDD" id="cd02620">
    <property type="entry name" value="Peptidase_C1A_CathepsinB"/>
    <property type="match status" value="1"/>
</dbReference>
<proteinExistence type="inferred from homology"/>
<accession>A0AA86TWC5</accession>
<dbReference type="SMART" id="SM00645">
    <property type="entry name" value="Pept_C1"/>
    <property type="match status" value="1"/>
</dbReference>
<comment type="similarity">
    <text evidence="2">Belongs to the peptidase C1 family.</text>
</comment>
<dbReference type="InterPro" id="IPR000169">
    <property type="entry name" value="Pept_cys_AS"/>
</dbReference>
<keyword evidence="4" id="KW-0645">Protease</keyword>
<evidence type="ECO:0000313" key="14">
    <source>
        <dbReference type="EMBL" id="CAL5974844.1"/>
    </source>
</evidence>
<dbReference type="EMBL" id="CATOUU010000479">
    <property type="protein sequence ID" value="CAI9931263.1"/>
    <property type="molecule type" value="Genomic_DNA"/>
</dbReference>
<dbReference type="PROSITE" id="PS00640">
    <property type="entry name" value="THIOL_PROTEASE_ASN"/>
    <property type="match status" value="1"/>
</dbReference>
<feature type="domain" description="Peptidase C1A papain C-terminal" evidence="11">
    <location>
        <begin position="69"/>
        <end position="287"/>
    </location>
</feature>
<evidence type="ECO:0000256" key="1">
    <source>
        <dbReference type="ARBA" id="ARBA00004116"/>
    </source>
</evidence>
<dbReference type="EMBL" id="CAXDID020000722">
    <property type="protein sequence ID" value="CAL6111814.1"/>
    <property type="molecule type" value="Genomic_DNA"/>
</dbReference>
<dbReference type="InterPro" id="IPR000668">
    <property type="entry name" value="Peptidase_C1A_C"/>
</dbReference>
<evidence type="ECO:0000313" key="15">
    <source>
        <dbReference type="EMBL" id="CAL6111814.1"/>
    </source>
</evidence>
<keyword evidence="9" id="KW-1015">Disulfide bond</keyword>
<evidence type="ECO:0000259" key="11">
    <source>
        <dbReference type="SMART" id="SM00645"/>
    </source>
</evidence>
<reference evidence="12" key="1">
    <citation type="submission" date="2023-06" db="EMBL/GenBank/DDBJ databases">
        <authorList>
            <person name="Kurt Z."/>
        </authorList>
    </citation>
    <scope>NUCLEOTIDE SEQUENCE</scope>
</reference>
<dbReference type="InterPro" id="IPR025661">
    <property type="entry name" value="Pept_asp_AS"/>
</dbReference>
<evidence type="ECO:0000256" key="8">
    <source>
        <dbReference type="ARBA" id="ARBA00023145"/>
    </source>
</evidence>
<dbReference type="GO" id="GO:0006508">
    <property type="term" value="P:proteolysis"/>
    <property type="evidence" value="ECO:0007669"/>
    <property type="project" value="UniProtKB-KW"/>
</dbReference>
<dbReference type="FunFam" id="3.90.70.10:FF:000096">
    <property type="entry name" value="Cathepsin B-like cysteine protease"/>
    <property type="match status" value="1"/>
</dbReference>
<reference evidence="14 16" key="2">
    <citation type="submission" date="2024-07" db="EMBL/GenBank/DDBJ databases">
        <authorList>
            <person name="Akdeniz Z."/>
        </authorList>
    </citation>
    <scope>NUCLEOTIDE SEQUENCE [LARGE SCALE GENOMIC DNA]</scope>
</reference>
<evidence type="ECO:0000313" key="16">
    <source>
        <dbReference type="Proteomes" id="UP001642409"/>
    </source>
</evidence>
<dbReference type="GO" id="GO:0008234">
    <property type="term" value="F:cysteine-type peptidase activity"/>
    <property type="evidence" value="ECO:0007669"/>
    <property type="project" value="UniProtKB-KW"/>
</dbReference>
<dbReference type="GO" id="GO:0005773">
    <property type="term" value="C:vacuole"/>
    <property type="evidence" value="ECO:0007669"/>
    <property type="project" value="UniProtKB-SubCell"/>
</dbReference>
<dbReference type="SUPFAM" id="SSF54001">
    <property type="entry name" value="Cysteine proteinases"/>
    <property type="match status" value="1"/>
</dbReference>
<dbReference type="PANTHER" id="PTHR12411">
    <property type="entry name" value="CYSTEINE PROTEASE FAMILY C1-RELATED"/>
    <property type="match status" value="1"/>
</dbReference>
<keyword evidence="8" id="KW-0865">Zymogen</keyword>
<protein>
    <submittedName>
        <fullName evidence="12">Cathepsin B</fullName>
    </submittedName>
    <submittedName>
        <fullName evidence="14">Cathepsin_B</fullName>
    </submittedName>
</protein>
<organism evidence="12">
    <name type="scientific">Hexamita inflata</name>
    <dbReference type="NCBI Taxonomy" id="28002"/>
    <lineage>
        <taxon>Eukaryota</taxon>
        <taxon>Metamonada</taxon>
        <taxon>Diplomonadida</taxon>
        <taxon>Hexamitidae</taxon>
        <taxon>Hexamitinae</taxon>
        <taxon>Hexamita</taxon>
    </lineage>
</organism>
<evidence type="ECO:0000256" key="4">
    <source>
        <dbReference type="ARBA" id="ARBA00022670"/>
    </source>
</evidence>
<dbReference type="Pfam" id="PF00112">
    <property type="entry name" value="Peptidase_C1"/>
    <property type="match status" value="1"/>
</dbReference>
<sequence length="289" mass="32410">MFGILTLASPFFSEETLKHIKNIPGKTWRAAIPKNFAHLTRDEMKAKLMPAPQLPKTMEFATSEPNTAIPDAFDFRTAFPKCVGEIRDQQKCGSCWAFSAVGAFSDRRCTAGLDAERVQYSEEYVVACDTHDKGCQGGSILYVHMFLKKTGTPTLKCTSYKSGDGNTKSCPTKCDDGSDITLTKTKSYRIIELNTTLMMEEIQKGPIQGQFFVYEDFTYYEGGIYQHEYGEMLGGHAIITMGWGEENGVPYWIIRNSWGPEWGEHGYFRIIRGTNECIIETAAACVEVK</sequence>
<dbReference type="EMBL" id="CAXDID020000005">
    <property type="protein sequence ID" value="CAL5974844.1"/>
    <property type="molecule type" value="Genomic_DNA"/>
</dbReference>
<dbReference type="EMBL" id="CATOUU010000464">
    <property type="protein sequence ID" value="CAI9930776.1"/>
    <property type="molecule type" value="Genomic_DNA"/>
</dbReference>
<evidence type="ECO:0000256" key="9">
    <source>
        <dbReference type="ARBA" id="ARBA00023157"/>
    </source>
</evidence>
<dbReference type="PROSITE" id="PS00139">
    <property type="entry name" value="THIOL_PROTEASE_CYS"/>
    <property type="match status" value="1"/>
</dbReference>
<evidence type="ECO:0000313" key="12">
    <source>
        <dbReference type="EMBL" id="CAI9930776.1"/>
    </source>
</evidence>
<gene>
    <name evidence="12" type="ORF">HINF_LOCUS18421</name>
    <name evidence="13" type="ORF">HINF_LOCUS18908</name>
    <name evidence="14" type="ORF">HINF_LOCUS3056</name>
    <name evidence="15" type="ORF">HINF_LOCUS76686</name>
</gene>
<evidence type="ECO:0000256" key="7">
    <source>
        <dbReference type="ARBA" id="ARBA00022807"/>
    </source>
</evidence>
<evidence type="ECO:0000256" key="2">
    <source>
        <dbReference type="ARBA" id="ARBA00008455"/>
    </source>
</evidence>
<evidence type="ECO:0000256" key="10">
    <source>
        <dbReference type="ARBA" id="ARBA00060028"/>
    </source>
</evidence>
<dbReference type="InterPro" id="IPR013128">
    <property type="entry name" value="Peptidase_C1A"/>
</dbReference>
<evidence type="ECO:0000256" key="6">
    <source>
        <dbReference type="ARBA" id="ARBA00022801"/>
    </source>
</evidence>
<dbReference type="AlphaFoldDB" id="A0AA86TWC5"/>
<comment type="caution">
    <text evidence="12">The sequence shown here is derived from an EMBL/GenBank/DDBJ whole genome shotgun (WGS) entry which is preliminary data.</text>
</comment>